<keyword evidence="4" id="KW-1185">Reference proteome</keyword>
<dbReference type="CDD" id="cd13160">
    <property type="entry name" value="PTB_LDLRAP_insect-like"/>
    <property type="match status" value="1"/>
</dbReference>
<evidence type="ECO:0000256" key="1">
    <source>
        <dbReference type="SAM" id="MobiDB-lite"/>
    </source>
</evidence>
<dbReference type="EMBL" id="JASPKZ010003794">
    <property type="protein sequence ID" value="KAJ9592993.1"/>
    <property type="molecule type" value="Genomic_DNA"/>
</dbReference>
<comment type="caution">
    <text evidence="3">The sequence shown here is derived from an EMBL/GenBank/DDBJ whole genome shotgun (WGS) entry which is preliminary data.</text>
</comment>
<feature type="domain" description="PID" evidence="2">
    <location>
        <begin position="134"/>
        <end position="261"/>
    </location>
</feature>
<dbReference type="PROSITE" id="PS01179">
    <property type="entry name" value="PID"/>
    <property type="match status" value="1"/>
</dbReference>
<organism evidence="3 4">
    <name type="scientific">Diploptera punctata</name>
    <name type="common">Pacific beetle cockroach</name>
    <dbReference type="NCBI Taxonomy" id="6984"/>
    <lineage>
        <taxon>Eukaryota</taxon>
        <taxon>Metazoa</taxon>
        <taxon>Ecdysozoa</taxon>
        <taxon>Arthropoda</taxon>
        <taxon>Hexapoda</taxon>
        <taxon>Insecta</taxon>
        <taxon>Pterygota</taxon>
        <taxon>Neoptera</taxon>
        <taxon>Polyneoptera</taxon>
        <taxon>Dictyoptera</taxon>
        <taxon>Blattodea</taxon>
        <taxon>Blaberoidea</taxon>
        <taxon>Blaberidae</taxon>
        <taxon>Diplopterinae</taxon>
        <taxon>Diploptera</taxon>
    </lineage>
</organism>
<evidence type="ECO:0000313" key="3">
    <source>
        <dbReference type="EMBL" id="KAJ9592993.1"/>
    </source>
</evidence>
<dbReference type="Pfam" id="PF00640">
    <property type="entry name" value="PID"/>
    <property type="match status" value="1"/>
</dbReference>
<accession>A0AAD8EJX7</accession>
<feature type="compositionally biased region" description="Polar residues" evidence="1">
    <location>
        <begin position="105"/>
        <end position="114"/>
    </location>
</feature>
<reference evidence="3" key="2">
    <citation type="submission" date="2023-05" db="EMBL/GenBank/DDBJ databases">
        <authorList>
            <person name="Fouks B."/>
        </authorList>
    </citation>
    <scope>NUCLEOTIDE SEQUENCE</scope>
    <source>
        <strain evidence="3">Stay&amp;Tobe</strain>
        <tissue evidence="3">Testes</tissue>
    </source>
</reference>
<dbReference type="Proteomes" id="UP001233999">
    <property type="component" value="Unassembled WGS sequence"/>
</dbReference>
<dbReference type="Gene3D" id="2.30.29.30">
    <property type="entry name" value="Pleckstrin-homology domain (PH domain)/Phosphotyrosine-binding domain (PTB)"/>
    <property type="match status" value="1"/>
</dbReference>
<feature type="compositionally biased region" description="Polar residues" evidence="1">
    <location>
        <begin position="59"/>
        <end position="72"/>
    </location>
</feature>
<protein>
    <recommendedName>
        <fullName evidence="2">PID domain-containing protein</fullName>
    </recommendedName>
</protein>
<reference evidence="3" key="1">
    <citation type="journal article" date="2023" name="IScience">
        <title>Live-bearing cockroach genome reveals convergent evolutionary mechanisms linked to viviparity in insects and beyond.</title>
        <authorList>
            <person name="Fouks B."/>
            <person name="Harrison M.C."/>
            <person name="Mikhailova A.A."/>
            <person name="Marchal E."/>
            <person name="English S."/>
            <person name="Carruthers M."/>
            <person name="Jennings E.C."/>
            <person name="Chiamaka E.L."/>
            <person name="Frigard R.A."/>
            <person name="Pippel M."/>
            <person name="Attardo G.M."/>
            <person name="Benoit J.B."/>
            <person name="Bornberg-Bauer E."/>
            <person name="Tobe S.S."/>
        </authorList>
    </citation>
    <scope>NUCLEOTIDE SEQUENCE</scope>
    <source>
        <strain evidence="3">Stay&amp;Tobe</strain>
    </source>
</reference>
<dbReference type="PANTHER" id="PTHR11232">
    <property type="entry name" value="PHOSPHOTYROSINE INTERACTION DOMAIN-CONTAINING FAMILY MEMBER"/>
    <property type="match status" value="1"/>
</dbReference>
<evidence type="ECO:0000259" key="2">
    <source>
        <dbReference type="PROSITE" id="PS01179"/>
    </source>
</evidence>
<feature type="region of interest" description="Disordered" evidence="1">
    <location>
        <begin position="1"/>
        <end position="129"/>
    </location>
</feature>
<name>A0AAD8EJX7_DIPPU</name>
<feature type="non-terminal residue" evidence="3">
    <location>
        <position position="311"/>
    </location>
</feature>
<evidence type="ECO:0000313" key="4">
    <source>
        <dbReference type="Proteomes" id="UP001233999"/>
    </source>
</evidence>
<dbReference type="InterPro" id="IPR006020">
    <property type="entry name" value="PTB/PI_dom"/>
</dbReference>
<dbReference type="InterPro" id="IPR051133">
    <property type="entry name" value="Adapter_Engulfment-Domain"/>
</dbReference>
<dbReference type="InterPro" id="IPR011993">
    <property type="entry name" value="PH-like_dom_sf"/>
</dbReference>
<dbReference type="SUPFAM" id="SSF50729">
    <property type="entry name" value="PH domain-like"/>
    <property type="match status" value="1"/>
</dbReference>
<gene>
    <name evidence="3" type="ORF">L9F63_015363</name>
</gene>
<dbReference type="PANTHER" id="PTHR11232:SF57">
    <property type="entry name" value="RE46159P"/>
    <property type="match status" value="1"/>
</dbReference>
<proteinExistence type="predicted"/>
<sequence>SFCIMDDPQDNLSIKSGASEDDFGFVKRDSEVAAGSVQPETGEDVTSGPELESIEEDGTGNNVRKVASTSDDIPQPDKLGTVYDASKRKATTVNKPKPPGILRRTASSVLNTKPSAPAAEGQPMSKEEDLPQTFQVKYLGQRDARGLWGIKHTRRPVDSMVSAAKNLKAGTVLPLMKLVVSKEGVSISQIGGHKKDEIVKFHRIDTISYGVQDLVYTRVFSMIIVKEMGDLKGQHPFECHAFVCESRNGARKLTYALAAAFHEYSKVVKASGGENSKEGLASIKKKFAIDLRSPEEIEADLKSPHMEDSEA</sequence>
<dbReference type="AlphaFoldDB" id="A0AAD8EJX7"/>